<protein>
    <submittedName>
        <fullName evidence="3">Cupin domain-containing protein</fullName>
    </submittedName>
</protein>
<proteinExistence type="predicted"/>
<dbReference type="SUPFAM" id="SSF51182">
    <property type="entry name" value="RmlC-like cupins"/>
    <property type="match status" value="1"/>
</dbReference>
<dbReference type="RefSeq" id="WP_117708975.1">
    <property type="nucleotide sequence ID" value="NZ_CAEUHP010000001.1"/>
</dbReference>
<organism evidence="3 4">
    <name type="scientific">Fusobacterium mortiferum</name>
    <dbReference type="NCBI Taxonomy" id="850"/>
    <lineage>
        <taxon>Bacteria</taxon>
        <taxon>Fusobacteriati</taxon>
        <taxon>Fusobacteriota</taxon>
        <taxon>Fusobacteriia</taxon>
        <taxon>Fusobacteriales</taxon>
        <taxon>Fusobacteriaceae</taxon>
        <taxon>Fusobacterium</taxon>
    </lineage>
</organism>
<dbReference type="Pfam" id="PF07883">
    <property type="entry name" value="Cupin_2"/>
    <property type="match status" value="1"/>
</dbReference>
<reference evidence="3 4" key="1">
    <citation type="submission" date="2018-08" db="EMBL/GenBank/DDBJ databases">
        <title>A genome reference for cultivated species of the human gut microbiota.</title>
        <authorList>
            <person name="Zou Y."/>
            <person name="Xue W."/>
            <person name="Luo G."/>
        </authorList>
    </citation>
    <scope>NUCLEOTIDE SEQUENCE [LARGE SCALE GENOMIC DNA]</scope>
    <source>
        <strain evidence="3 4">AM25-1</strain>
    </source>
</reference>
<dbReference type="EMBL" id="QRHL01000005">
    <property type="protein sequence ID" value="RHF73277.1"/>
    <property type="molecule type" value="Genomic_DNA"/>
</dbReference>
<dbReference type="GO" id="GO:0003700">
    <property type="term" value="F:DNA-binding transcription factor activity"/>
    <property type="evidence" value="ECO:0007669"/>
    <property type="project" value="TreeGrafter"/>
</dbReference>
<dbReference type="PANTHER" id="PTHR46797:SF19">
    <property type="entry name" value="BLL2473 PROTEIN"/>
    <property type="match status" value="1"/>
</dbReference>
<dbReference type="InterPro" id="IPR050807">
    <property type="entry name" value="TransReg_Diox_bact_type"/>
</dbReference>
<keyword evidence="1" id="KW-0238">DNA-binding</keyword>
<feature type="domain" description="HTH cro/C1-type" evidence="2">
    <location>
        <begin position="14"/>
        <end position="68"/>
    </location>
</feature>
<dbReference type="SUPFAM" id="SSF47413">
    <property type="entry name" value="lambda repressor-like DNA-binding domains"/>
    <property type="match status" value="1"/>
</dbReference>
<dbReference type="PROSITE" id="PS50943">
    <property type="entry name" value="HTH_CROC1"/>
    <property type="match status" value="1"/>
</dbReference>
<dbReference type="InterPro" id="IPR001387">
    <property type="entry name" value="Cro/C1-type_HTH"/>
</dbReference>
<evidence type="ECO:0000256" key="1">
    <source>
        <dbReference type="ARBA" id="ARBA00023125"/>
    </source>
</evidence>
<dbReference type="InterPro" id="IPR010982">
    <property type="entry name" value="Lambda_DNA-bd_dom_sf"/>
</dbReference>
<evidence type="ECO:0000259" key="2">
    <source>
        <dbReference type="PROSITE" id="PS50943"/>
    </source>
</evidence>
<sequence length="187" mass="21284">MKNDILDLGLGKKIQNYRLNKKFTIKELSEKIGMTSSMLSQIERDLVNPSIATLRAISKALDVPLFMFFKEENNEELVVRANSRKSIGLPENNEVRYELLTPDTKGSIEFCMMNIPSYSFTEEIGQSHSGEEVAFILKGKVKIAIGSREYILNEGDSIRIPALTEHRWINEEKDEVKVIFAINPPSF</sequence>
<dbReference type="InterPro" id="IPR011051">
    <property type="entry name" value="RmlC_Cupin_sf"/>
</dbReference>
<dbReference type="InterPro" id="IPR013096">
    <property type="entry name" value="Cupin_2"/>
</dbReference>
<dbReference type="Gene3D" id="2.60.120.10">
    <property type="entry name" value="Jelly Rolls"/>
    <property type="match status" value="1"/>
</dbReference>
<dbReference type="GO" id="GO:0005829">
    <property type="term" value="C:cytosol"/>
    <property type="evidence" value="ECO:0007669"/>
    <property type="project" value="TreeGrafter"/>
</dbReference>
<dbReference type="AlphaFoldDB" id="A0A414PXH1"/>
<evidence type="ECO:0000313" key="4">
    <source>
        <dbReference type="Proteomes" id="UP000284676"/>
    </source>
</evidence>
<dbReference type="Gene3D" id="1.10.260.40">
    <property type="entry name" value="lambda repressor-like DNA-binding domains"/>
    <property type="match status" value="1"/>
</dbReference>
<dbReference type="Pfam" id="PF01381">
    <property type="entry name" value="HTH_3"/>
    <property type="match status" value="1"/>
</dbReference>
<evidence type="ECO:0000313" key="3">
    <source>
        <dbReference type="EMBL" id="RHF73277.1"/>
    </source>
</evidence>
<dbReference type="Proteomes" id="UP000284676">
    <property type="component" value="Unassembled WGS sequence"/>
</dbReference>
<dbReference type="PANTHER" id="PTHR46797">
    <property type="entry name" value="HTH-TYPE TRANSCRIPTIONAL REGULATOR"/>
    <property type="match status" value="1"/>
</dbReference>
<accession>A0A414PXH1</accession>
<name>A0A414PXH1_FUSMR</name>
<comment type="caution">
    <text evidence="3">The sequence shown here is derived from an EMBL/GenBank/DDBJ whole genome shotgun (WGS) entry which is preliminary data.</text>
</comment>
<dbReference type="CDD" id="cd00093">
    <property type="entry name" value="HTH_XRE"/>
    <property type="match status" value="1"/>
</dbReference>
<dbReference type="InterPro" id="IPR014710">
    <property type="entry name" value="RmlC-like_jellyroll"/>
</dbReference>
<gene>
    <name evidence="3" type="ORF">DW663_05295</name>
</gene>
<dbReference type="CDD" id="cd02209">
    <property type="entry name" value="cupin_XRE_C"/>
    <property type="match status" value="1"/>
</dbReference>
<dbReference type="SMART" id="SM00530">
    <property type="entry name" value="HTH_XRE"/>
    <property type="match status" value="1"/>
</dbReference>
<dbReference type="GO" id="GO:0003677">
    <property type="term" value="F:DNA binding"/>
    <property type="evidence" value="ECO:0007669"/>
    <property type="project" value="UniProtKB-KW"/>
</dbReference>